<protein>
    <recommendedName>
        <fullName evidence="2">DUF5348 domain-containing protein</fullName>
    </recommendedName>
</protein>
<organism evidence="3 4">
    <name type="scientific">Eubacterium callanderi</name>
    <dbReference type="NCBI Taxonomy" id="53442"/>
    <lineage>
        <taxon>Bacteria</taxon>
        <taxon>Bacillati</taxon>
        <taxon>Bacillota</taxon>
        <taxon>Clostridia</taxon>
        <taxon>Eubacteriales</taxon>
        <taxon>Eubacteriaceae</taxon>
        <taxon>Eubacterium</taxon>
    </lineage>
</organism>
<gene>
    <name evidence="3" type="ORF">SAMN04515649_1089</name>
</gene>
<feature type="transmembrane region" description="Helical" evidence="1">
    <location>
        <begin position="24"/>
        <end position="49"/>
    </location>
</feature>
<feature type="domain" description="DUF5348" evidence="2">
    <location>
        <begin position="4"/>
        <end position="32"/>
    </location>
</feature>
<dbReference type="AlphaFoldDB" id="A0AB74F0M9"/>
<evidence type="ECO:0000313" key="3">
    <source>
        <dbReference type="EMBL" id="SHL81692.1"/>
    </source>
</evidence>
<evidence type="ECO:0000313" key="4">
    <source>
        <dbReference type="Proteomes" id="UP000184012"/>
    </source>
</evidence>
<dbReference type="Pfam" id="PF17295">
    <property type="entry name" value="DUF5348"/>
    <property type="match status" value="1"/>
</dbReference>
<dbReference type="InterPro" id="IPR035255">
    <property type="entry name" value="DUF5348"/>
</dbReference>
<evidence type="ECO:0000256" key="1">
    <source>
        <dbReference type="SAM" id="Phobius"/>
    </source>
</evidence>
<dbReference type="RefSeq" id="WP_013380170.1">
    <property type="nucleotide sequence ID" value="NC_014624.2"/>
</dbReference>
<keyword evidence="1" id="KW-0812">Transmembrane</keyword>
<keyword evidence="1" id="KW-1133">Transmembrane helix</keyword>
<accession>A0AB74F0M9</accession>
<keyword evidence="1" id="KW-0472">Membrane</keyword>
<dbReference type="Gene3D" id="2.40.10.390">
    <property type="match status" value="1"/>
</dbReference>
<name>A0AB74F0M9_9FIRM</name>
<dbReference type="EMBL" id="FRBP01000008">
    <property type="protein sequence ID" value="SHL81692.1"/>
    <property type="molecule type" value="Genomic_DNA"/>
</dbReference>
<sequence length="53" mass="6283">MKEGTFVYSPRSERMDIRFGMEEYYGGLHCGEFNFLVWLIATAILLYLVRDML</sequence>
<proteinExistence type="predicted"/>
<reference evidence="3 4" key="1">
    <citation type="submission" date="2016-11" db="EMBL/GenBank/DDBJ databases">
        <authorList>
            <person name="Varghese N."/>
            <person name="Submissions S."/>
        </authorList>
    </citation>
    <scope>NUCLEOTIDE SEQUENCE [LARGE SCALE GENOMIC DNA]</scope>
    <source>
        <strain evidence="3 4">FD</strain>
    </source>
</reference>
<evidence type="ECO:0000259" key="2">
    <source>
        <dbReference type="Pfam" id="PF17295"/>
    </source>
</evidence>
<comment type="caution">
    <text evidence="3">The sequence shown here is derived from an EMBL/GenBank/DDBJ whole genome shotgun (WGS) entry which is preliminary data.</text>
</comment>
<dbReference type="GeneID" id="68365575"/>
<dbReference type="Proteomes" id="UP000184012">
    <property type="component" value="Unassembled WGS sequence"/>
</dbReference>